<name>A0A348HHF6_9GAMM</name>
<dbReference type="KEGG" id="zpl:ZBT109_2326"/>
<dbReference type="STRING" id="1123510.GCA_000620025_01876"/>
<dbReference type="Proteomes" id="UP000267342">
    <property type="component" value="Chromosome"/>
</dbReference>
<evidence type="ECO:0000256" key="5">
    <source>
        <dbReference type="RuleBase" id="RU000499"/>
    </source>
</evidence>
<dbReference type="AlphaFoldDB" id="A0A348HHF6"/>
<dbReference type="SUPFAM" id="SSF52833">
    <property type="entry name" value="Thioredoxin-like"/>
    <property type="match status" value="1"/>
</dbReference>
<dbReference type="PIRSF" id="PIRSF000303">
    <property type="entry name" value="Glutathion_perox"/>
    <property type="match status" value="1"/>
</dbReference>
<dbReference type="RefSeq" id="WP_027706325.1">
    <property type="nucleotide sequence ID" value="NZ_AP018933.1"/>
</dbReference>
<keyword evidence="3 5" id="KW-0560">Oxidoreductase</keyword>
<dbReference type="PANTHER" id="PTHR11592:SF78">
    <property type="entry name" value="GLUTATHIONE PEROXIDASE"/>
    <property type="match status" value="1"/>
</dbReference>
<dbReference type="InterPro" id="IPR000889">
    <property type="entry name" value="Glutathione_peroxidase"/>
</dbReference>
<dbReference type="GO" id="GO:0004601">
    <property type="term" value="F:peroxidase activity"/>
    <property type="evidence" value="ECO:0007669"/>
    <property type="project" value="UniProtKB-KW"/>
</dbReference>
<evidence type="ECO:0000256" key="3">
    <source>
        <dbReference type="ARBA" id="ARBA00023002"/>
    </source>
</evidence>
<sequence length="162" mass="18624">MSLYSLPCHTLEGTPFNLHALKGQVLLIVNIATHCRFTPQLAALEALYERYHDQGLTLLAFPCDQFAHQTPEEGRDIARACASYSIQFPLMEKVFVNGRNAHPLFAYLEREARGVLGTRAIKWNFTKFLISRDGQVLHRYSPTLRPERMRRDIERALDTPVR</sequence>
<gene>
    <name evidence="6" type="ORF">ZBT109_2326</name>
</gene>
<organism evidence="6 7">
    <name type="scientific">Zymobacter palmae</name>
    <dbReference type="NCBI Taxonomy" id="33074"/>
    <lineage>
        <taxon>Bacteria</taxon>
        <taxon>Pseudomonadati</taxon>
        <taxon>Pseudomonadota</taxon>
        <taxon>Gammaproteobacteria</taxon>
        <taxon>Oceanospirillales</taxon>
        <taxon>Halomonadaceae</taxon>
        <taxon>Zymobacter group</taxon>
        <taxon>Zymobacter</taxon>
    </lineage>
</organism>
<dbReference type="OrthoDB" id="9785502at2"/>
<dbReference type="PANTHER" id="PTHR11592">
    <property type="entry name" value="GLUTATHIONE PEROXIDASE"/>
    <property type="match status" value="1"/>
</dbReference>
<reference evidence="6 7" key="1">
    <citation type="submission" date="2018-09" db="EMBL/GenBank/DDBJ databases">
        <title>Zymobacter palmae IAM14233 (=T109) whole genome analysis.</title>
        <authorList>
            <person name="Yanase H."/>
        </authorList>
    </citation>
    <scope>NUCLEOTIDE SEQUENCE [LARGE SCALE GENOMIC DNA]</scope>
    <source>
        <strain evidence="6 7">IAM14233</strain>
    </source>
</reference>
<dbReference type="InterPro" id="IPR036249">
    <property type="entry name" value="Thioredoxin-like_sf"/>
</dbReference>
<evidence type="ECO:0000313" key="6">
    <source>
        <dbReference type="EMBL" id="BBG31058.1"/>
    </source>
</evidence>
<dbReference type="Pfam" id="PF00255">
    <property type="entry name" value="GSHPx"/>
    <property type="match status" value="1"/>
</dbReference>
<protein>
    <recommendedName>
        <fullName evidence="5">Glutathione peroxidase</fullName>
    </recommendedName>
</protein>
<evidence type="ECO:0000256" key="2">
    <source>
        <dbReference type="ARBA" id="ARBA00022559"/>
    </source>
</evidence>
<dbReference type="PRINTS" id="PR01011">
    <property type="entry name" value="GLUTPROXDASE"/>
</dbReference>
<keyword evidence="2 5" id="KW-0575">Peroxidase</keyword>
<evidence type="ECO:0000256" key="1">
    <source>
        <dbReference type="ARBA" id="ARBA00006926"/>
    </source>
</evidence>
<dbReference type="GO" id="GO:0034599">
    <property type="term" value="P:cellular response to oxidative stress"/>
    <property type="evidence" value="ECO:0007669"/>
    <property type="project" value="TreeGrafter"/>
</dbReference>
<dbReference type="FunFam" id="3.40.30.10:FF:000010">
    <property type="entry name" value="Glutathione peroxidase"/>
    <property type="match status" value="1"/>
</dbReference>
<feature type="active site" evidence="4">
    <location>
        <position position="35"/>
    </location>
</feature>
<evidence type="ECO:0000256" key="4">
    <source>
        <dbReference type="PIRSR" id="PIRSR000303-1"/>
    </source>
</evidence>
<evidence type="ECO:0000313" key="7">
    <source>
        <dbReference type="Proteomes" id="UP000267342"/>
    </source>
</evidence>
<keyword evidence="7" id="KW-1185">Reference proteome</keyword>
<accession>A0A348HHF6</accession>
<proteinExistence type="inferred from homology"/>
<dbReference type="PROSITE" id="PS51355">
    <property type="entry name" value="GLUTATHIONE_PEROXID_3"/>
    <property type="match status" value="1"/>
</dbReference>
<dbReference type="CDD" id="cd00340">
    <property type="entry name" value="GSH_Peroxidase"/>
    <property type="match status" value="1"/>
</dbReference>
<dbReference type="EMBL" id="AP018933">
    <property type="protein sequence ID" value="BBG31058.1"/>
    <property type="molecule type" value="Genomic_DNA"/>
</dbReference>
<comment type="similarity">
    <text evidence="1 5">Belongs to the glutathione peroxidase family.</text>
</comment>
<dbReference type="Gene3D" id="3.40.30.10">
    <property type="entry name" value="Glutaredoxin"/>
    <property type="match status" value="1"/>
</dbReference>